<feature type="chain" id="PRO_5017464159" description="DUF3108 domain-containing protein" evidence="1">
    <location>
        <begin position="22"/>
        <end position="231"/>
    </location>
</feature>
<evidence type="ECO:0000313" key="4">
    <source>
        <dbReference type="Proteomes" id="UP000276603"/>
    </source>
</evidence>
<comment type="caution">
    <text evidence="3">The sequence shown here is derived from an EMBL/GenBank/DDBJ whole genome shotgun (WGS) entry which is preliminary data.</text>
</comment>
<dbReference type="OrthoDB" id="665223at2"/>
<dbReference type="Pfam" id="PF21347">
    <property type="entry name" value="DUF3108_like"/>
    <property type="match status" value="1"/>
</dbReference>
<sequence>MKKTILGLTLALLFGTHSLLSQDNCSKYYPLEEGTTFQYTMYNKKGKTEGITDYRVTNVDNSGGETSATMAMKFTDKKGKEAFTSDYKYTCTGKGIKIDFNSLLPEAMTSQFKDMEYEITGTDIELPNDLSVGQTLDDANVTMAISMAGVNMNIEVNMINRKVEKRESVTTPAGTFDCYVLYNDTQSKTMGANQTFPSRLWLAEGVGMIKQETYKKDGALMNSMALTQFSK</sequence>
<evidence type="ECO:0000313" key="3">
    <source>
        <dbReference type="EMBL" id="RKN83593.1"/>
    </source>
</evidence>
<dbReference type="AlphaFoldDB" id="A0A3B0CC77"/>
<dbReference type="Gene3D" id="2.40.360.20">
    <property type="match status" value="1"/>
</dbReference>
<dbReference type="InterPro" id="IPR049279">
    <property type="entry name" value="DUF3108-like"/>
</dbReference>
<gene>
    <name evidence="3" type="ORF">D7Z94_07200</name>
</gene>
<evidence type="ECO:0000256" key="1">
    <source>
        <dbReference type="SAM" id="SignalP"/>
    </source>
</evidence>
<proteinExistence type="predicted"/>
<keyword evidence="4" id="KW-1185">Reference proteome</keyword>
<dbReference type="RefSeq" id="WP_120710799.1">
    <property type="nucleotide sequence ID" value="NZ_RBCJ01000001.1"/>
</dbReference>
<name>A0A3B0CC77_9FLAO</name>
<reference evidence="3 4" key="1">
    <citation type="submission" date="2018-10" db="EMBL/GenBank/DDBJ databases">
        <title>Ulvibacterium marinum gen. nov., sp. nov., a novel marine bacterium of the family Flavobacteriaceae, isolated from a culture of the green alga Ulva prolifera.</title>
        <authorList>
            <person name="Zhang Z."/>
        </authorList>
    </citation>
    <scope>NUCLEOTIDE SEQUENCE [LARGE SCALE GENOMIC DNA]</scope>
    <source>
        <strain evidence="3 4">CCMM003</strain>
    </source>
</reference>
<dbReference type="EMBL" id="RBCJ01000001">
    <property type="protein sequence ID" value="RKN83593.1"/>
    <property type="molecule type" value="Genomic_DNA"/>
</dbReference>
<protein>
    <recommendedName>
        <fullName evidence="2">DUF3108 domain-containing protein</fullName>
    </recommendedName>
</protein>
<keyword evidence="1" id="KW-0732">Signal</keyword>
<feature type="domain" description="DUF3108" evidence="2">
    <location>
        <begin position="32"/>
        <end position="226"/>
    </location>
</feature>
<dbReference type="Proteomes" id="UP000276603">
    <property type="component" value="Unassembled WGS sequence"/>
</dbReference>
<feature type="signal peptide" evidence="1">
    <location>
        <begin position="1"/>
        <end position="21"/>
    </location>
</feature>
<accession>A0A3B0CC77</accession>
<evidence type="ECO:0000259" key="2">
    <source>
        <dbReference type="Pfam" id="PF21347"/>
    </source>
</evidence>
<organism evidence="3 4">
    <name type="scientific">Ulvibacterium marinum</name>
    <dbReference type="NCBI Taxonomy" id="2419782"/>
    <lineage>
        <taxon>Bacteria</taxon>
        <taxon>Pseudomonadati</taxon>
        <taxon>Bacteroidota</taxon>
        <taxon>Flavobacteriia</taxon>
        <taxon>Flavobacteriales</taxon>
        <taxon>Flavobacteriaceae</taxon>
        <taxon>Ulvibacterium</taxon>
    </lineage>
</organism>